<dbReference type="PATRIC" id="fig|758847.3.peg.3728"/>
<dbReference type="SUPFAM" id="SSF82771">
    <property type="entry name" value="GIY-YIG endonuclease"/>
    <property type="match status" value="1"/>
</dbReference>
<dbReference type="KEGG" id="lst:LSS_17835"/>
<dbReference type="EMBL" id="CP006694">
    <property type="protein sequence ID" value="EKT85380.1"/>
    <property type="molecule type" value="Genomic_DNA"/>
</dbReference>
<reference evidence="2 3" key="2">
    <citation type="journal article" date="2014" name="Emerg. Microbes Infect.">
        <title>Potential impact on kidney infection: a whole-genome analysis of Leptospira santarosai serovar Shermani.</title>
        <authorList>
            <person name="Chou L.F."/>
            <person name="Chen T.W."/>
            <person name="Ko Y.C."/>
            <person name="Pan M.J."/>
            <person name="Tian Y.C."/>
            <person name="Chiu C.H."/>
            <person name="Tang P."/>
            <person name="Hung C.C."/>
            <person name="Yang C.W."/>
        </authorList>
    </citation>
    <scope>NUCLEOTIDE SEQUENCE</scope>
    <source>
        <strain evidence="2 3">LT 821</strain>
    </source>
</reference>
<dbReference type="Pfam" id="PF01541">
    <property type="entry name" value="GIY-YIG"/>
    <property type="match status" value="1"/>
</dbReference>
<dbReference type="Proteomes" id="UP000035800">
    <property type="component" value="Chromosome I"/>
</dbReference>
<reference evidence="2 3" key="1">
    <citation type="journal article" date="2012" name="Gene">
        <title>Sequence of Leptospira santarosai serovar Shermani genome and prediction of virulence-associated genes.</title>
        <authorList>
            <person name="Chou L.F."/>
            <person name="Chen Y.T."/>
            <person name="Lu C.W."/>
            <person name="Ko Y.C."/>
            <person name="Tang C.Y."/>
            <person name="Pan M.J."/>
            <person name="Tian Y.C."/>
            <person name="Chiu C.H."/>
            <person name="Hung C.C."/>
            <person name="Yang C.W."/>
        </authorList>
    </citation>
    <scope>NUCLEOTIDE SEQUENCE [LARGE SCALE GENOMIC DNA]</scope>
    <source>
        <strain evidence="2">LT 821</strain>
    </source>
</reference>
<feature type="domain" description="GIY-YIG" evidence="1">
    <location>
        <begin position="67"/>
        <end position="105"/>
    </location>
</feature>
<accession>K8Y6F6</accession>
<gene>
    <name evidence="2" type="ORF">LSS_17835</name>
</gene>
<organism evidence="2 3">
    <name type="scientific">Leptospira santarosai serovar Shermani str. LT 821</name>
    <dbReference type="NCBI Taxonomy" id="758847"/>
    <lineage>
        <taxon>Bacteria</taxon>
        <taxon>Pseudomonadati</taxon>
        <taxon>Spirochaetota</taxon>
        <taxon>Spirochaetia</taxon>
        <taxon>Leptospirales</taxon>
        <taxon>Leptospiraceae</taxon>
        <taxon>Leptospira</taxon>
    </lineage>
</organism>
<dbReference type="STRING" id="758847.LSS_17835"/>
<evidence type="ECO:0000313" key="2">
    <source>
        <dbReference type="EMBL" id="EKT85380.1"/>
    </source>
</evidence>
<proteinExistence type="predicted"/>
<protein>
    <recommendedName>
        <fullName evidence="1">GIY-YIG domain-containing protein</fullName>
    </recommendedName>
</protein>
<sequence>MKTIDSVNKTFEQLSIETMPKYFTLLLERMKNPIEMLYFIESGLGEQTILNKINLHYGFSMDGDFSGCYVFSEKGKHQYVGISKSVAKRLYQHVKGKTHNQATLAYNIAKITSGRVGEREKNMEDPDFQEHFEKAKKKNSTWTVSIIDIKNPVELYLFELFASLKLNTYEFNTFETH</sequence>
<dbReference type="InterPro" id="IPR000305">
    <property type="entry name" value="GIY-YIG_endonuc"/>
</dbReference>
<dbReference type="InterPro" id="IPR035901">
    <property type="entry name" value="GIY-YIG_endonuc_sf"/>
</dbReference>
<evidence type="ECO:0000313" key="3">
    <source>
        <dbReference type="Proteomes" id="UP000035800"/>
    </source>
</evidence>
<name>K8Y6F6_9LEPT</name>
<evidence type="ECO:0000259" key="1">
    <source>
        <dbReference type="Pfam" id="PF01541"/>
    </source>
</evidence>
<dbReference type="AlphaFoldDB" id="K8Y6F6"/>